<comment type="caution">
    <text evidence="1">The sequence shown here is derived from an EMBL/GenBank/DDBJ whole genome shotgun (WGS) entry which is preliminary data.</text>
</comment>
<feature type="non-terminal residue" evidence="1">
    <location>
        <position position="1"/>
    </location>
</feature>
<dbReference type="Proteomes" id="UP001239213">
    <property type="component" value="Unassembled WGS sequence"/>
</dbReference>
<accession>A0AAI9XRE2</accession>
<evidence type="ECO:0000313" key="1">
    <source>
        <dbReference type="EMBL" id="KAK1456903.1"/>
    </source>
</evidence>
<proteinExistence type="predicted"/>
<dbReference type="AlphaFoldDB" id="A0AAI9XRE2"/>
<organism evidence="1 2">
    <name type="scientific">Colletotrichum cuscutae</name>
    <dbReference type="NCBI Taxonomy" id="1209917"/>
    <lineage>
        <taxon>Eukaryota</taxon>
        <taxon>Fungi</taxon>
        <taxon>Dikarya</taxon>
        <taxon>Ascomycota</taxon>
        <taxon>Pezizomycotina</taxon>
        <taxon>Sordariomycetes</taxon>
        <taxon>Hypocreomycetidae</taxon>
        <taxon>Glomerellales</taxon>
        <taxon>Glomerellaceae</taxon>
        <taxon>Colletotrichum</taxon>
        <taxon>Colletotrichum acutatum species complex</taxon>
    </lineage>
</organism>
<keyword evidence="2" id="KW-1185">Reference proteome</keyword>
<reference evidence="1" key="1">
    <citation type="submission" date="2016-11" db="EMBL/GenBank/DDBJ databases">
        <title>The genome sequence of Colletotrichum cuscutae.</title>
        <authorList>
            <person name="Baroncelli R."/>
        </authorList>
    </citation>
    <scope>NUCLEOTIDE SEQUENCE</scope>
    <source>
        <strain evidence="1">IMI 304802</strain>
    </source>
</reference>
<name>A0AAI9XRE2_9PEZI</name>
<gene>
    <name evidence="1" type="ORF">CCUS01_09781</name>
</gene>
<dbReference type="EMBL" id="MPDP01000283">
    <property type="protein sequence ID" value="KAK1456903.1"/>
    <property type="molecule type" value="Genomic_DNA"/>
</dbReference>
<protein>
    <submittedName>
        <fullName evidence="1">Uncharacterized protein</fullName>
    </submittedName>
</protein>
<evidence type="ECO:0000313" key="2">
    <source>
        <dbReference type="Proteomes" id="UP001239213"/>
    </source>
</evidence>
<sequence>QGGERSCCCGQGPIHTFRSSTRSTHHHGLVHYGGHPSWSAGTPYLPGLYPTYSLTNKQKTQTLHTLGRHLLIRPQTLLQSALPRPCFRRQTMDVEEEPGPHRSYGPTAMAATLLITVLARTSVSATTFGVNDITFRPGNRMHSLVLRSSLRLLGQAAESRIAVISDYRERSRLLVHPCVHLRCLAAPPLLCGIPHAVYR</sequence>